<protein>
    <submittedName>
        <fullName evidence="1">Uncharacterized protein</fullName>
    </submittedName>
</protein>
<organism evidence="1 2">
    <name type="scientific">Kingdonia uniflora</name>
    <dbReference type="NCBI Taxonomy" id="39325"/>
    <lineage>
        <taxon>Eukaryota</taxon>
        <taxon>Viridiplantae</taxon>
        <taxon>Streptophyta</taxon>
        <taxon>Embryophyta</taxon>
        <taxon>Tracheophyta</taxon>
        <taxon>Spermatophyta</taxon>
        <taxon>Magnoliopsida</taxon>
        <taxon>Ranunculales</taxon>
        <taxon>Circaeasteraceae</taxon>
        <taxon>Kingdonia</taxon>
    </lineage>
</organism>
<dbReference type="Proteomes" id="UP000541444">
    <property type="component" value="Unassembled WGS sequence"/>
</dbReference>
<dbReference type="EMBL" id="JACGCM010000140">
    <property type="protein sequence ID" value="KAF6175945.1"/>
    <property type="molecule type" value="Genomic_DNA"/>
</dbReference>
<proteinExistence type="predicted"/>
<keyword evidence="2" id="KW-1185">Reference proteome</keyword>
<evidence type="ECO:0000313" key="2">
    <source>
        <dbReference type="Proteomes" id="UP000541444"/>
    </source>
</evidence>
<gene>
    <name evidence="1" type="ORF">GIB67_003433</name>
</gene>
<evidence type="ECO:0000313" key="1">
    <source>
        <dbReference type="EMBL" id="KAF6175945.1"/>
    </source>
</evidence>
<dbReference type="AlphaFoldDB" id="A0A7J7P912"/>
<accession>A0A7J7P912</accession>
<comment type="caution">
    <text evidence="1">The sequence shown here is derived from an EMBL/GenBank/DDBJ whole genome shotgun (WGS) entry which is preliminary data.</text>
</comment>
<sequence>MFQALDNITETKVPTPLIFENDIFRVRPYHTTDAPNLQNLAIRTNSNFALSTFKIGESSTGRENVVPNLDKLPNELQELYDGNDPRSRPFWKYIREYNTANVFTNLGVIMDDRVSPLRGPSSFVIYGELHHQIVLRQINLDTICHQLMKLQLYCQEMARKSLWSGDVEIEGVEKVLSRYVEIGFREASPCEWQSSADIEDIEFMVGTDEGDNVDNGNVVDELTIYYTIGDEHVRISKIISS</sequence>
<name>A0A7J7P912_9MAGN</name>
<reference evidence="1 2" key="1">
    <citation type="journal article" date="2020" name="IScience">
        <title>Genome Sequencing of the Endangered Kingdonia uniflora (Circaeasteraceae, Ranunculales) Reveals Potential Mechanisms of Evolutionary Specialization.</title>
        <authorList>
            <person name="Sun Y."/>
            <person name="Deng T."/>
            <person name="Zhang A."/>
            <person name="Moore M.J."/>
            <person name="Landis J.B."/>
            <person name="Lin N."/>
            <person name="Zhang H."/>
            <person name="Zhang X."/>
            <person name="Huang J."/>
            <person name="Zhang X."/>
            <person name="Sun H."/>
            <person name="Wang H."/>
        </authorList>
    </citation>
    <scope>NUCLEOTIDE SEQUENCE [LARGE SCALE GENOMIC DNA]</scope>
    <source>
        <strain evidence="1">TB1705</strain>
        <tissue evidence="1">Leaf</tissue>
    </source>
</reference>